<dbReference type="EMBL" id="SLVU01000005">
    <property type="protein sequence ID" value="TCN32019.1"/>
    <property type="molecule type" value="Genomic_DNA"/>
</dbReference>
<dbReference type="AlphaFoldDB" id="A0A4R2C0E6"/>
<dbReference type="Proteomes" id="UP000295043">
    <property type="component" value="Unassembled WGS sequence"/>
</dbReference>
<feature type="region of interest" description="Disordered" evidence="1">
    <location>
        <begin position="46"/>
        <end position="76"/>
    </location>
</feature>
<name>A0A4R2C0E6_9HYPH</name>
<evidence type="ECO:0000256" key="1">
    <source>
        <dbReference type="SAM" id="MobiDB-lite"/>
    </source>
</evidence>
<sequence>MMNAANTSLWPAGHLPHKEGDRLAAGRPLPPKRFCDWNPPLGTQSVPHPFSPVVGEMPGRAEGGKPSLTAISQEAR</sequence>
<feature type="region of interest" description="Disordered" evidence="1">
    <location>
        <begin position="1"/>
        <end position="28"/>
    </location>
</feature>
<proteinExistence type="predicted"/>
<protein>
    <recommendedName>
        <fullName evidence="4">Lytic murein transglycosylase</fullName>
    </recommendedName>
</protein>
<comment type="caution">
    <text evidence="2">The sequence shown here is derived from an EMBL/GenBank/DDBJ whole genome shotgun (WGS) entry which is preliminary data.</text>
</comment>
<evidence type="ECO:0000313" key="3">
    <source>
        <dbReference type="Proteomes" id="UP000295043"/>
    </source>
</evidence>
<accession>A0A4R2C0E6</accession>
<gene>
    <name evidence="2" type="ORF">EV184_105274</name>
</gene>
<evidence type="ECO:0000313" key="2">
    <source>
        <dbReference type="EMBL" id="TCN32019.1"/>
    </source>
</evidence>
<organism evidence="2 3">
    <name type="scientific">Sinorhizobium americanum</name>
    <dbReference type="NCBI Taxonomy" id="194963"/>
    <lineage>
        <taxon>Bacteria</taxon>
        <taxon>Pseudomonadati</taxon>
        <taxon>Pseudomonadota</taxon>
        <taxon>Alphaproteobacteria</taxon>
        <taxon>Hyphomicrobiales</taxon>
        <taxon>Rhizobiaceae</taxon>
        <taxon>Sinorhizobium/Ensifer group</taxon>
        <taxon>Sinorhizobium</taxon>
    </lineage>
</organism>
<reference evidence="2 3" key="1">
    <citation type="submission" date="2019-03" db="EMBL/GenBank/DDBJ databases">
        <title>Genomic Encyclopedia of Type Strains, Phase IV (KMG-V): Genome sequencing to study the core and pangenomes of soil and plant-associated prokaryotes.</title>
        <authorList>
            <person name="Whitman W."/>
        </authorList>
    </citation>
    <scope>NUCLEOTIDE SEQUENCE [LARGE SCALE GENOMIC DNA]</scope>
    <source>
        <strain evidence="2 3">23C40</strain>
    </source>
</reference>
<evidence type="ECO:0008006" key="4">
    <source>
        <dbReference type="Google" id="ProtNLM"/>
    </source>
</evidence>